<reference evidence="5 6" key="1">
    <citation type="submission" date="2019-07" db="EMBL/GenBank/DDBJ databases">
        <title>Complete Genome Sequence of Leptotrichia hongkongensis Strain JMUB5056.</title>
        <authorList>
            <person name="Watanabe S."/>
            <person name="Cui L."/>
        </authorList>
    </citation>
    <scope>NUCLEOTIDE SEQUENCE [LARGE SCALE GENOMIC DNA]</scope>
    <source>
        <strain evidence="5 6">JMUB5056</strain>
    </source>
</reference>
<evidence type="ECO:0000256" key="2">
    <source>
        <dbReference type="ARBA" id="ARBA00022747"/>
    </source>
</evidence>
<evidence type="ECO:0000256" key="3">
    <source>
        <dbReference type="ARBA" id="ARBA00023125"/>
    </source>
</evidence>
<keyword evidence="2" id="KW-0680">Restriction system</keyword>
<evidence type="ECO:0000313" key="5">
    <source>
        <dbReference type="EMBL" id="BBM60137.1"/>
    </source>
</evidence>
<feature type="domain" description="Type I restriction modification DNA specificity" evidence="4">
    <location>
        <begin position="4"/>
        <end position="124"/>
    </location>
</feature>
<dbReference type="Gene3D" id="3.90.220.20">
    <property type="entry name" value="DNA methylase specificity domains"/>
    <property type="match status" value="1"/>
</dbReference>
<dbReference type="Pfam" id="PF01420">
    <property type="entry name" value="Methylase_S"/>
    <property type="match status" value="1"/>
</dbReference>
<dbReference type="GO" id="GO:0003677">
    <property type="term" value="F:DNA binding"/>
    <property type="evidence" value="ECO:0007669"/>
    <property type="project" value="UniProtKB-KW"/>
</dbReference>
<accession>A0A510L905</accession>
<dbReference type="GO" id="GO:0009307">
    <property type="term" value="P:DNA restriction-modification system"/>
    <property type="evidence" value="ECO:0007669"/>
    <property type="project" value="UniProtKB-KW"/>
</dbReference>
<keyword evidence="3" id="KW-0238">DNA-binding</keyword>
<dbReference type="Proteomes" id="UP000321561">
    <property type="component" value="Chromosome"/>
</dbReference>
<dbReference type="KEGG" id="lhg:JMUB5056_1731"/>
<dbReference type="InterPro" id="IPR044946">
    <property type="entry name" value="Restrct_endonuc_typeI_TRD_sf"/>
</dbReference>
<evidence type="ECO:0000256" key="1">
    <source>
        <dbReference type="ARBA" id="ARBA00010923"/>
    </source>
</evidence>
<dbReference type="AlphaFoldDB" id="A0A510L905"/>
<evidence type="ECO:0000259" key="4">
    <source>
        <dbReference type="Pfam" id="PF01420"/>
    </source>
</evidence>
<comment type="similarity">
    <text evidence="1">Belongs to the type-I restriction system S methylase family.</text>
</comment>
<evidence type="ECO:0000313" key="6">
    <source>
        <dbReference type="Proteomes" id="UP000321561"/>
    </source>
</evidence>
<proteinExistence type="inferred from homology"/>
<sequence>MSRNDILVSLEEFNKIHVGRAVLYTGLKEVALNGYVAFLTLKESFKDVVNLEYVSFYINYSEFFRKQVFKNSTGVRVQRISKQNFEFMEIKLPFLKTQDKVMEKFETLNKGFKIVSNSIENEIKKTTLAKEFIMQEIFNKMEEIK</sequence>
<dbReference type="InterPro" id="IPR000055">
    <property type="entry name" value="Restrct_endonuc_typeI_TRD"/>
</dbReference>
<protein>
    <recommendedName>
        <fullName evidence="4">Type I restriction modification DNA specificity domain-containing protein</fullName>
    </recommendedName>
</protein>
<name>A0A510L905_9FUSO</name>
<dbReference type="SUPFAM" id="SSF116734">
    <property type="entry name" value="DNA methylase specificity domain"/>
    <property type="match status" value="1"/>
</dbReference>
<organism evidence="5 6">
    <name type="scientific">Leptotrichia hongkongensis</name>
    <dbReference type="NCBI Taxonomy" id="554406"/>
    <lineage>
        <taxon>Bacteria</taxon>
        <taxon>Fusobacteriati</taxon>
        <taxon>Fusobacteriota</taxon>
        <taxon>Fusobacteriia</taxon>
        <taxon>Fusobacteriales</taxon>
        <taxon>Leptotrichiaceae</taxon>
        <taxon>Leptotrichia</taxon>
    </lineage>
</organism>
<dbReference type="EMBL" id="AP019846">
    <property type="protein sequence ID" value="BBM60137.1"/>
    <property type="molecule type" value="Genomic_DNA"/>
</dbReference>
<gene>
    <name evidence="5" type="ORF">JMUB5056_1731</name>
</gene>